<accession>A0ABW2HDK5</accession>
<evidence type="ECO:0000313" key="7">
    <source>
        <dbReference type="Proteomes" id="UP001596507"/>
    </source>
</evidence>
<evidence type="ECO:0000256" key="3">
    <source>
        <dbReference type="ARBA" id="ARBA00023125"/>
    </source>
</evidence>
<dbReference type="InterPro" id="IPR000847">
    <property type="entry name" value="LysR_HTH_N"/>
</dbReference>
<dbReference type="RefSeq" id="WP_345449367.1">
    <property type="nucleotide sequence ID" value="NZ_BAABKW010000012.1"/>
</dbReference>
<dbReference type="Pfam" id="PF00126">
    <property type="entry name" value="HTH_1"/>
    <property type="match status" value="1"/>
</dbReference>
<feature type="domain" description="HTH lysR-type" evidence="5">
    <location>
        <begin position="1"/>
        <end position="58"/>
    </location>
</feature>
<dbReference type="Gene3D" id="1.10.10.10">
    <property type="entry name" value="Winged helix-like DNA-binding domain superfamily/Winged helix DNA-binding domain"/>
    <property type="match status" value="1"/>
</dbReference>
<proteinExistence type="inferred from homology"/>
<reference evidence="7" key="1">
    <citation type="journal article" date="2019" name="Int. J. Syst. Evol. Microbiol.">
        <title>The Global Catalogue of Microorganisms (GCM) 10K type strain sequencing project: providing services to taxonomists for standard genome sequencing and annotation.</title>
        <authorList>
            <consortium name="The Broad Institute Genomics Platform"/>
            <consortium name="The Broad Institute Genome Sequencing Center for Infectious Disease"/>
            <person name="Wu L."/>
            <person name="Ma J."/>
        </authorList>
    </citation>
    <scope>NUCLEOTIDE SEQUENCE [LARGE SCALE GENOMIC DNA]</scope>
    <source>
        <strain evidence="7">CGMCC 1.15772</strain>
    </source>
</reference>
<dbReference type="EMBL" id="JBHTBE010000002">
    <property type="protein sequence ID" value="MFC7269156.1"/>
    <property type="molecule type" value="Genomic_DNA"/>
</dbReference>
<organism evidence="6 7">
    <name type="scientific">Microbacterium fluvii</name>
    <dbReference type="NCBI Taxonomy" id="415215"/>
    <lineage>
        <taxon>Bacteria</taxon>
        <taxon>Bacillati</taxon>
        <taxon>Actinomycetota</taxon>
        <taxon>Actinomycetes</taxon>
        <taxon>Micrococcales</taxon>
        <taxon>Microbacteriaceae</taxon>
        <taxon>Microbacterium</taxon>
    </lineage>
</organism>
<keyword evidence="7" id="KW-1185">Reference proteome</keyword>
<keyword evidence="4" id="KW-0804">Transcription</keyword>
<dbReference type="SUPFAM" id="SSF53850">
    <property type="entry name" value="Periplasmic binding protein-like II"/>
    <property type="match status" value="1"/>
</dbReference>
<dbReference type="PANTHER" id="PTHR30346:SF0">
    <property type="entry name" value="HCA OPERON TRANSCRIPTIONAL ACTIVATOR HCAR"/>
    <property type="match status" value="1"/>
</dbReference>
<dbReference type="InterPro" id="IPR036390">
    <property type="entry name" value="WH_DNA-bd_sf"/>
</dbReference>
<dbReference type="PANTHER" id="PTHR30346">
    <property type="entry name" value="TRANSCRIPTIONAL DUAL REGULATOR HCAR-RELATED"/>
    <property type="match status" value="1"/>
</dbReference>
<evidence type="ECO:0000256" key="1">
    <source>
        <dbReference type="ARBA" id="ARBA00009437"/>
    </source>
</evidence>
<evidence type="ECO:0000256" key="2">
    <source>
        <dbReference type="ARBA" id="ARBA00023015"/>
    </source>
</evidence>
<evidence type="ECO:0000313" key="6">
    <source>
        <dbReference type="EMBL" id="MFC7269156.1"/>
    </source>
</evidence>
<keyword evidence="2" id="KW-0805">Transcription regulation</keyword>
<dbReference type="InterPro" id="IPR036388">
    <property type="entry name" value="WH-like_DNA-bd_sf"/>
</dbReference>
<dbReference type="Pfam" id="PF03466">
    <property type="entry name" value="LysR_substrate"/>
    <property type="match status" value="1"/>
</dbReference>
<dbReference type="SUPFAM" id="SSF46785">
    <property type="entry name" value="Winged helix' DNA-binding domain"/>
    <property type="match status" value="1"/>
</dbReference>
<dbReference type="Proteomes" id="UP001596507">
    <property type="component" value="Unassembled WGS sequence"/>
</dbReference>
<name>A0ABW2HDK5_9MICO</name>
<sequence length="298" mass="31821">MDLRVFASFVAVVEEGSISAGARRASITQPAMSRQIAGLERDLGVALFVRGSGGLRTTTAGSRFYERVTDLLSLAENIIGRTKQEGTQTVAALHVIAPPATIDSGIVPFLVSRGEGGPTLDCEPADPFRVFDIAQARGADLALSTRTPPPMWRHSKLSDGVVRAHVPRSHSLAGRGFVAIEELLDEPLIVLTPNNAARRIVDDALSSLDRPFEFSQVVRHPAIGAAMAAAGRGIALLTDDALRGTVAIPVIGPAGPLLVPVNAAWSPTNPRRDEIEALVGELTRFLDLRRNHNLDRVM</sequence>
<comment type="caution">
    <text evidence="6">The sequence shown here is derived from an EMBL/GenBank/DDBJ whole genome shotgun (WGS) entry which is preliminary data.</text>
</comment>
<dbReference type="InterPro" id="IPR005119">
    <property type="entry name" value="LysR_subst-bd"/>
</dbReference>
<dbReference type="Gene3D" id="3.40.190.10">
    <property type="entry name" value="Periplasmic binding protein-like II"/>
    <property type="match status" value="2"/>
</dbReference>
<gene>
    <name evidence="6" type="ORF">ACFQRL_09320</name>
</gene>
<evidence type="ECO:0000256" key="4">
    <source>
        <dbReference type="ARBA" id="ARBA00023163"/>
    </source>
</evidence>
<dbReference type="PROSITE" id="PS50931">
    <property type="entry name" value="HTH_LYSR"/>
    <property type="match status" value="1"/>
</dbReference>
<keyword evidence="3" id="KW-0238">DNA-binding</keyword>
<evidence type="ECO:0000259" key="5">
    <source>
        <dbReference type="PROSITE" id="PS50931"/>
    </source>
</evidence>
<protein>
    <submittedName>
        <fullName evidence="6">LysR family transcriptional regulator</fullName>
    </submittedName>
</protein>
<dbReference type="PRINTS" id="PR00039">
    <property type="entry name" value="HTHLYSR"/>
</dbReference>
<comment type="similarity">
    <text evidence="1">Belongs to the LysR transcriptional regulatory family.</text>
</comment>